<dbReference type="CDD" id="cd06176">
    <property type="entry name" value="MFS_BCD_PucC-like"/>
    <property type="match status" value="1"/>
</dbReference>
<feature type="transmembrane region" description="Helical" evidence="6">
    <location>
        <begin position="141"/>
        <end position="165"/>
    </location>
</feature>
<proteinExistence type="inferred from homology"/>
<organism evidence="7 8">
    <name type="scientific">Magnetospirillum fulvum</name>
    <name type="common">Rhodospirillum fulvum</name>
    <dbReference type="NCBI Taxonomy" id="1082"/>
    <lineage>
        <taxon>Bacteria</taxon>
        <taxon>Pseudomonadati</taxon>
        <taxon>Pseudomonadota</taxon>
        <taxon>Alphaproteobacteria</taxon>
        <taxon>Rhodospirillales</taxon>
        <taxon>Rhodospirillaceae</taxon>
        <taxon>Magnetospirillum</taxon>
    </lineage>
</organism>
<dbReference type="RefSeq" id="WP_074767281.1">
    <property type="nucleotide sequence ID" value="NZ_FNWO01000005.1"/>
</dbReference>
<accession>A0A1H6HJA4</accession>
<dbReference type="OrthoDB" id="8558818at2"/>
<dbReference type="PIRSF" id="PIRSF016565">
    <property type="entry name" value="PucC"/>
    <property type="match status" value="1"/>
</dbReference>
<feature type="transmembrane region" description="Helical" evidence="6">
    <location>
        <begin position="211"/>
        <end position="228"/>
    </location>
</feature>
<dbReference type="PANTHER" id="PTHR23538:SF1">
    <property type="entry name" value="44.5 KD BACTERIOCHLOROPHYLL SYNTHASE SUBUNIT"/>
    <property type="match status" value="1"/>
</dbReference>
<evidence type="ECO:0000256" key="4">
    <source>
        <dbReference type="ARBA" id="ARBA00022989"/>
    </source>
</evidence>
<feature type="transmembrane region" description="Helical" evidence="6">
    <location>
        <begin position="298"/>
        <end position="320"/>
    </location>
</feature>
<reference evidence="8" key="1">
    <citation type="submission" date="2016-10" db="EMBL/GenBank/DDBJ databases">
        <authorList>
            <person name="Varghese N."/>
            <person name="Submissions S."/>
        </authorList>
    </citation>
    <scope>NUCLEOTIDE SEQUENCE [LARGE SCALE GENOMIC DNA]</scope>
    <source>
        <strain evidence="8">DSM 13234</strain>
    </source>
</reference>
<evidence type="ECO:0000313" key="8">
    <source>
        <dbReference type="Proteomes" id="UP000182983"/>
    </source>
</evidence>
<dbReference type="AlphaFoldDB" id="A0A1H6HJA4"/>
<feature type="transmembrane region" description="Helical" evidence="6">
    <location>
        <begin position="357"/>
        <end position="380"/>
    </location>
</feature>
<sequence>MKRLTNSIARSLVGIDTRFLPFADIATPDLPLGRLFRLSLFQLTVGMAVVLVIGTLNRVMIVELGVPAWLVALMVALPLILAPFRTFIGFKSDHHRSALGWRRVPYIWMGTMLQFGGLSIMPFALLLLSEPSVGPNIVGQIGAAAAFLLVGAGMHTAQTVGLALAADMAPEESRPRVVAMMCSMLLVGMVLSAVVFGILLSDFSPQRLIEVVQGAAFVTMLLNSIALWKQEPRDPNRAKTAAAKVATPEPRFRDAWNDFMQDPNATRRLVAIGVGTVGFSMQDVLLEPFGGQVLHLPVAATTALTALLAIGGLCGYLAVARGLAAGLNVHRLAQFGVFSGLAALISLIVSAPTHSVALFALGTVLIGFGTGQFVASTLSASMGLAKKGDSGLALGAWGAVQASAAGIAIALGGVTRDGVSSLAASGTLGAALNDPATGYAVVYIIEILMLLAALIALGPLLRAEGNKAGQR</sequence>
<evidence type="ECO:0000256" key="5">
    <source>
        <dbReference type="ARBA" id="ARBA00023136"/>
    </source>
</evidence>
<dbReference type="GO" id="GO:0016020">
    <property type="term" value="C:membrane"/>
    <property type="evidence" value="ECO:0007669"/>
    <property type="project" value="UniProtKB-SubCell"/>
</dbReference>
<evidence type="ECO:0000256" key="1">
    <source>
        <dbReference type="ARBA" id="ARBA00004141"/>
    </source>
</evidence>
<dbReference type="PANTHER" id="PTHR23538">
    <property type="entry name" value="44.5 KD BACTERIOCHLOROPHYLL SYNTHASE SUBUNIT"/>
    <property type="match status" value="1"/>
</dbReference>
<comment type="subcellular location">
    <subcellularLocation>
        <location evidence="1">Membrane</location>
        <topology evidence="1">Multi-pass membrane protein</topology>
    </subcellularLocation>
</comment>
<name>A0A1H6HJA4_MAGFU</name>
<protein>
    <submittedName>
        <fullName evidence="7">MFS transporter, BCD family, chlorophyll transporter</fullName>
    </submittedName>
</protein>
<feature type="transmembrane region" description="Helical" evidence="6">
    <location>
        <begin position="269"/>
        <end position="286"/>
    </location>
</feature>
<feature type="transmembrane region" description="Helical" evidence="6">
    <location>
        <begin position="440"/>
        <end position="461"/>
    </location>
</feature>
<feature type="transmembrane region" description="Helical" evidence="6">
    <location>
        <begin position="66"/>
        <end position="84"/>
    </location>
</feature>
<keyword evidence="4 6" id="KW-1133">Transmembrane helix</keyword>
<feature type="transmembrane region" description="Helical" evidence="6">
    <location>
        <begin position="332"/>
        <end position="351"/>
    </location>
</feature>
<dbReference type="InterPro" id="IPR004896">
    <property type="entry name" value="PucC-rel"/>
</dbReference>
<dbReference type="InterPro" id="IPR026036">
    <property type="entry name" value="PucC"/>
</dbReference>
<dbReference type="Proteomes" id="UP000182983">
    <property type="component" value="Unassembled WGS sequence"/>
</dbReference>
<feature type="transmembrane region" description="Helical" evidence="6">
    <location>
        <begin position="177"/>
        <end position="199"/>
    </location>
</feature>
<comment type="similarity">
    <text evidence="2">Belongs to the PucC family.</text>
</comment>
<feature type="transmembrane region" description="Helical" evidence="6">
    <location>
        <begin position="40"/>
        <end position="60"/>
    </location>
</feature>
<gene>
    <name evidence="7" type="ORF">SAMN04244559_01592</name>
</gene>
<evidence type="ECO:0000313" key="7">
    <source>
        <dbReference type="EMBL" id="SEH34314.1"/>
    </source>
</evidence>
<feature type="transmembrane region" description="Helical" evidence="6">
    <location>
        <begin position="392"/>
        <end position="414"/>
    </location>
</feature>
<dbReference type="SUPFAM" id="SSF103473">
    <property type="entry name" value="MFS general substrate transporter"/>
    <property type="match status" value="1"/>
</dbReference>
<keyword evidence="3 6" id="KW-0812">Transmembrane</keyword>
<dbReference type="Gene3D" id="1.20.1250.20">
    <property type="entry name" value="MFS general substrate transporter like domains"/>
    <property type="match status" value="1"/>
</dbReference>
<evidence type="ECO:0000256" key="2">
    <source>
        <dbReference type="ARBA" id="ARBA00008412"/>
    </source>
</evidence>
<dbReference type="Pfam" id="PF03209">
    <property type="entry name" value="PUCC"/>
    <property type="match status" value="1"/>
</dbReference>
<evidence type="ECO:0000256" key="3">
    <source>
        <dbReference type="ARBA" id="ARBA00022692"/>
    </source>
</evidence>
<dbReference type="EMBL" id="FNWO01000005">
    <property type="protein sequence ID" value="SEH34314.1"/>
    <property type="molecule type" value="Genomic_DNA"/>
</dbReference>
<keyword evidence="5 6" id="KW-0472">Membrane</keyword>
<feature type="transmembrane region" description="Helical" evidence="6">
    <location>
        <begin position="105"/>
        <end position="129"/>
    </location>
</feature>
<keyword evidence="8" id="KW-1185">Reference proteome</keyword>
<evidence type="ECO:0000256" key="6">
    <source>
        <dbReference type="SAM" id="Phobius"/>
    </source>
</evidence>
<dbReference type="InterPro" id="IPR036259">
    <property type="entry name" value="MFS_trans_sf"/>
</dbReference>